<evidence type="ECO:0000313" key="2">
    <source>
        <dbReference type="Proteomes" id="UP000217083"/>
    </source>
</evidence>
<dbReference type="AlphaFoldDB" id="A0A263BT37"/>
<dbReference type="RefSeq" id="WP_094924318.1">
    <property type="nucleotide sequence ID" value="NZ_NPIA01000004.1"/>
</dbReference>
<name>A0A263BT37_9BACI</name>
<reference evidence="1 2" key="2">
    <citation type="submission" date="2017-09" db="EMBL/GenBank/DDBJ databases">
        <title>Bacillus patelloidae sp. nov., isolated from the intestinal tract of a marine limpet.</title>
        <authorList>
            <person name="Liu R."/>
            <person name="Dong C."/>
            <person name="Shao Z."/>
        </authorList>
    </citation>
    <scope>NUCLEOTIDE SEQUENCE [LARGE SCALE GENOMIC DNA]</scope>
    <source>
        <strain evidence="1 2">SA5d-4</strain>
    </source>
</reference>
<evidence type="ECO:0008006" key="3">
    <source>
        <dbReference type="Google" id="ProtNLM"/>
    </source>
</evidence>
<comment type="caution">
    <text evidence="1">The sequence shown here is derived from an EMBL/GenBank/DDBJ whole genome shotgun (WGS) entry which is preliminary data.</text>
</comment>
<dbReference type="EMBL" id="NPIA01000004">
    <property type="protein sequence ID" value="OZM56859.1"/>
    <property type="molecule type" value="Genomic_DNA"/>
</dbReference>
<gene>
    <name evidence="1" type="ORF">CIB95_08795</name>
</gene>
<reference evidence="2" key="1">
    <citation type="submission" date="2017-08" db="EMBL/GenBank/DDBJ databases">
        <authorList>
            <person name="Huang Z."/>
        </authorList>
    </citation>
    <scope>NUCLEOTIDE SEQUENCE [LARGE SCALE GENOMIC DNA]</scope>
    <source>
        <strain evidence="2">SA5d-4</strain>
    </source>
</reference>
<organism evidence="1 2">
    <name type="scientific">Lottiidibacillus patelloidae</name>
    <dbReference type="NCBI Taxonomy" id="2670334"/>
    <lineage>
        <taxon>Bacteria</taxon>
        <taxon>Bacillati</taxon>
        <taxon>Bacillota</taxon>
        <taxon>Bacilli</taxon>
        <taxon>Bacillales</taxon>
        <taxon>Bacillaceae</taxon>
        <taxon>Lottiidibacillus</taxon>
    </lineage>
</organism>
<protein>
    <recommendedName>
        <fullName evidence="3">Lipoprotein</fullName>
    </recommendedName>
</protein>
<accession>A0A263BT37</accession>
<keyword evidence="2" id="KW-1185">Reference proteome</keyword>
<dbReference type="Proteomes" id="UP000217083">
    <property type="component" value="Unassembled WGS sequence"/>
</dbReference>
<sequence length="141" mass="16616">MKKLVYYFLFSILLIASLIGCMQQEPKEGEKMQLFKMEVQLAKEDGEYEEVVIIDDEDSLELLRDAFEKVVWHLNVEPEMARNEDVKANLYYRYDESEPELLKITYKIWFNKDGSASIINEINGDYGTIEEADVIREYIVK</sequence>
<dbReference type="PROSITE" id="PS51257">
    <property type="entry name" value="PROKAR_LIPOPROTEIN"/>
    <property type="match status" value="1"/>
</dbReference>
<evidence type="ECO:0000313" key="1">
    <source>
        <dbReference type="EMBL" id="OZM56859.1"/>
    </source>
</evidence>
<proteinExistence type="predicted"/>